<dbReference type="AlphaFoldDB" id="A0A2N7WE78"/>
<keyword evidence="1" id="KW-0472">Membrane</keyword>
<evidence type="ECO:0000313" key="3">
    <source>
        <dbReference type="Proteomes" id="UP000235347"/>
    </source>
</evidence>
<feature type="transmembrane region" description="Helical" evidence="1">
    <location>
        <begin position="70"/>
        <end position="92"/>
    </location>
</feature>
<gene>
    <name evidence="2" type="ORF">C0Z19_03255</name>
</gene>
<dbReference type="Proteomes" id="UP000235347">
    <property type="component" value="Unassembled WGS sequence"/>
</dbReference>
<keyword evidence="1" id="KW-0812">Transmembrane</keyword>
<keyword evidence="1" id="KW-1133">Transmembrane helix</keyword>
<evidence type="ECO:0000256" key="1">
    <source>
        <dbReference type="SAM" id="Phobius"/>
    </source>
</evidence>
<keyword evidence="3" id="KW-1185">Reference proteome</keyword>
<proteinExistence type="predicted"/>
<name>A0A2N7WE78_9BURK</name>
<evidence type="ECO:0000313" key="2">
    <source>
        <dbReference type="EMBL" id="PMS27697.1"/>
    </source>
</evidence>
<dbReference type="EMBL" id="PNYB01000002">
    <property type="protein sequence ID" value="PMS27697.1"/>
    <property type="molecule type" value="Genomic_DNA"/>
</dbReference>
<organism evidence="2 3">
    <name type="scientific">Trinickia soli</name>
    <dbReference type="NCBI Taxonomy" id="380675"/>
    <lineage>
        <taxon>Bacteria</taxon>
        <taxon>Pseudomonadati</taxon>
        <taxon>Pseudomonadota</taxon>
        <taxon>Betaproteobacteria</taxon>
        <taxon>Burkholderiales</taxon>
        <taxon>Burkholderiaceae</taxon>
        <taxon>Trinickia</taxon>
    </lineage>
</organism>
<reference evidence="2 3" key="1">
    <citation type="submission" date="2018-01" db="EMBL/GenBank/DDBJ databases">
        <title>Whole genome analyses suggest that Burkholderia sensu lato contains two further novel genera in the rhizoxinica-symbiotica group Mycetohabitans gen. nov., and Trinickia gen. nov.: implications for the evolution of diazotrophy and nodulation in the Burkholderiaceae.</title>
        <authorList>
            <person name="Estrada-de los Santos P."/>
            <person name="Palmer M."/>
            <person name="Chavez-Ramirez B."/>
            <person name="Beukes C."/>
            <person name="Steenkamp E.T."/>
            <person name="Hirsch A.M."/>
            <person name="Manyaka P."/>
            <person name="Maluk M."/>
            <person name="Lafos M."/>
            <person name="Crook M."/>
            <person name="Gross E."/>
            <person name="Simon M.F."/>
            <person name="Bueno dos Reis Junior F."/>
            <person name="Poole P.S."/>
            <person name="Venter S.N."/>
            <person name="James E.K."/>
        </authorList>
    </citation>
    <scope>NUCLEOTIDE SEQUENCE [LARGE SCALE GENOMIC DNA]</scope>
    <source>
        <strain evidence="2 3">GP25-8</strain>
    </source>
</reference>
<protein>
    <recommendedName>
        <fullName evidence="4">DUF2964 domain-containing protein</fullName>
    </recommendedName>
</protein>
<dbReference type="InterPro" id="IPR021347">
    <property type="entry name" value="DUF2964"/>
</dbReference>
<evidence type="ECO:0008006" key="4">
    <source>
        <dbReference type="Google" id="ProtNLM"/>
    </source>
</evidence>
<sequence>MRCQTATTQRFALLPIDAGQRVQRAIGHDRGSYSRVGASSRFTKCKGRCIRSAPDVANHGSVTMKSNFRIVMATVSIFLAIFGIAAAIHGLVFDEASAVKYGVAVLIGGIAAFVLLLNPASEFDDEAGQHHSP</sequence>
<accession>A0A2N7WE78</accession>
<comment type="caution">
    <text evidence="2">The sequence shown here is derived from an EMBL/GenBank/DDBJ whole genome shotgun (WGS) entry which is preliminary data.</text>
</comment>
<feature type="transmembrane region" description="Helical" evidence="1">
    <location>
        <begin position="98"/>
        <end position="117"/>
    </location>
</feature>
<dbReference type="Pfam" id="PF11177">
    <property type="entry name" value="DUF2964"/>
    <property type="match status" value="1"/>
</dbReference>